<dbReference type="InterPro" id="IPR046335">
    <property type="entry name" value="LacI/GalR-like_sensor"/>
</dbReference>
<dbReference type="SUPFAM" id="SSF47413">
    <property type="entry name" value="lambda repressor-like DNA-binding domains"/>
    <property type="match status" value="1"/>
</dbReference>
<evidence type="ECO:0000256" key="2">
    <source>
        <dbReference type="ARBA" id="ARBA00023125"/>
    </source>
</evidence>
<dbReference type="PROSITE" id="PS00356">
    <property type="entry name" value="HTH_LACI_1"/>
    <property type="match status" value="1"/>
</dbReference>
<dbReference type="GO" id="GO:0003700">
    <property type="term" value="F:DNA-binding transcription factor activity"/>
    <property type="evidence" value="ECO:0007669"/>
    <property type="project" value="TreeGrafter"/>
</dbReference>
<proteinExistence type="predicted"/>
<dbReference type="PANTHER" id="PTHR30146:SF109">
    <property type="entry name" value="HTH-TYPE TRANSCRIPTIONAL REGULATOR GALS"/>
    <property type="match status" value="1"/>
</dbReference>
<reference evidence="5 6" key="1">
    <citation type="journal article" date="2018" name="Appl. Environ. Microbiol.">
        <title>Antimicrobial susceptibility testing and tentative epidemiological cut-off values of five Bacillus species relevant for use as animal feed additives or for plant protection.</title>
        <authorList>
            <person name="Agerso Y."/>
            <person name="Stuer-Lauridsen B."/>
            <person name="Bjerre K."/>
            <person name="Jensen M.G."/>
            <person name="Johansen E."/>
            <person name="Bennedsen M."/>
            <person name="Brockmann E."/>
            <person name="Nielsen B."/>
        </authorList>
    </citation>
    <scope>NUCLEOTIDE SEQUENCE [LARGE SCALE GENOMIC DNA]</scope>
    <source>
        <strain evidence="5 6">CHCC20162</strain>
    </source>
</reference>
<dbReference type="SMART" id="SM00354">
    <property type="entry name" value="HTH_LACI"/>
    <property type="match status" value="1"/>
</dbReference>
<accession>A0A3D8XBP6</accession>
<dbReference type="Gene3D" id="1.10.260.40">
    <property type="entry name" value="lambda repressor-like DNA-binding domains"/>
    <property type="match status" value="1"/>
</dbReference>
<evidence type="ECO:0000259" key="4">
    <source>
        <dbReference type="PROSITE" id="PS50932"/>
    </source>
</evidence>
<dbReference type="RefSeq" id="WP_116071092.1">
    <property type="nucleotide sequence ID" value="NZ_CP187633.1"/>
</dbReference>
<dbReference type="PANTHER" id="PTHR30146">
    <property type="entry name" value="LACI-RELATED TRANSCRIPTIONAL REPRESSOR"/>
    <property type="match status" value="1"/>
</dbReference>
<comment type="caution">
    <text evidence="5">The sequence shown here is derived from an EMBL/GenBank/DDBJ whole genome shotgun (WGS) entry which is preliminary data.</text>
</comment>
<dbReference type="Gene3D" id="3.40.50.2300">
    <property type="match status" value="2"/>
</dbReference>
<sequence>MKSTIYDVAEKAGVSISTVSKVLNNQPVGKKSKQKVLKVMQELNYKPSVVASALTGKRTSTIGFLLPDIANPIVAEMARRVEDRAHEYGFNVVVCSTDLKLEKEERYVSLLRQKRVDGFILAGGFRNREIALELVKDNIPVILLSESQPYSSLTTVTVDNFIGGYELTSHLVSLGHRRIAVIAEDNSSSQERIRGYKQALKDNDLDIPEELIVTSNSSPEHAQLLTTSLLDSFNPPTAIMSCNDVLAIGTLLGAREKSLKVPEDLSITGFDNTLLSKSCDPPLTTVEVPVQNMCSQAVDLLIEEIKGKRIEKQKILMLPKLIIRKSTSFCPVQSSNVTSIQSE</sequence>
<keyword evidence="2" id="KW-0238">DNA-binding</keyword>
<dbReference type="AlphaFoldDB" id="A0A3D8XBP6"/>
<evidence type="ECO:0000313" key="5">
    <source>
        <dbReference type="EMBL" id="RDZ18874.1"/>
    </source>
</evidence>
<evidence type="ECO:0000256" key="3">
    <source>
        <dbReference type="ARBA" id="ARBA00023163"/>
    </source>
</evidence>
<gene>
    <name evidence="5" type="ORF">C3744_00295</name>
</gene>
<dbReference type="GO" id="GO:0000976">
    <property type="term" value="F:transcription cis-regulatory region binding"/>
    <property type="evidence" value="ECO:0007669"/>
    <property type="project" value="TreeGrafter"/>
</dbReference>
<dbReference type="InterPro" id="IPR028082">
    <property type="entry name" value="Peripla_BP_I"/>
</dbReference>
<dbReference type="InterPro" id="IPR000843">
    <property type="entry name" value="HTH_LacI"/>
</dbReference>
<dbReference type="EMBL" id="PQWM01000004">
    <property type="protein sequence ID" value="RDZ18874.1"/>
    <property type="molecule type" value="Genomic_DNA"/>
</dbReference>
<dbReference type="Pfam" id="PF13377">
    <property type="entry name" value="Peripla_BP_3"/>
    <property type="match status" value="1"/>
</dbReference>
<keyword evidence="1" id="KW-0805">Transcription regulation</keyword>
<dbReference type="CDD" id="cd01392">
    <property type="entry name" value="HTH_LacI"/>
    <property type="match status" value="1"/>
</dbReference>
<evidence type="ECO:0000256" key="1">
    <source>
        <dbReference type="ARBA" id="ARBA00023015"/>
    </source>
</evidence>
<dbReference type="Proteomes" id="UP000256519">
    <property type="component" value="Unassembled WGS sequence"/>
</dbReference>
<dbReference type="CDD" id="cd06267">
    <property type="entry name" value="PBP1_LacI_sugar_binding-like"/>
    <property type="match status" value="1"/>
</dbReference>
<protein>
    <submittedName>
        <fullName evidence="5">LacI family transcriptional regulator</fullName>
    </submittedName>
</protein>
<organism evidence="5 6">
    <name type="scientific">Priestia megaterium</name>
    <name type="common">Bacillus megaterium</name>
    <dbReference type="NCBI Taxonomy" id="1404"/>
    <lineage>
        <taxon>Bacteria</taxon>
        <taxon>Bacillati</taxon>
        <taxon>Bacillota</taxon>
        <taxon>Bacilli</taxon>
        <taxon>Bacillales</taxon>
        <taxon>Bacillaceae</taxon>
        <taxon>Priestia</taxon>
    </lineage>
</organism>
<feature type="domain" description="HTH lacI-type" evidence="4">
    <location>
        <begin position="3"/>
        <end position="56"/>
    </location>
</feature>
<name>A0A3D8XBP6_PRIMG</name>
<keyword evidence="3" id="KW-0804">Transcription</keyword>
<dbReference type="SUPFAM" id="SSF53822">
    <property type="entry name" value="Periplasmic binding protein-like I"/>
    <property type="match status" value="1"/>
</dbReference>
<dbReference type="Pfam" id="PF00356">
    <property type="entry name" value="LacI"/>
    <property type="match status" value="1"/>
</dbReference>
<dbReference type="InterPro" id="IPR010982">
    <property type="entry name" value="Lambda_DNA-bd_dom_sf"/>
</dbReference>
<evidence type="ECO:0000313" key="6">
    <source>
        <dbReference type="Proteomes" id="UP000256519"/>
    </source>
</evidence>
<dbReference type="PRINTS" id="PR00036">
    <property type="entry name" value="HTHLACI"/>
</dbReference>
<dbReference type="PROSITE" id="PS50932">
    <property type="entry name" value="HTH_LACI_2"/>
    <property type="match status" value="1"/>
</dbReference>